<dbReference type="Gene3D" id="2.60.120.290">
    <property type="entry name" value="Spermadhesin, CUB domain"/>
    <property type="match status" value="1"/>
</dbReference>
<dbReference type="AlphaFoldDB" id="A0AAD9PA93"/>
<dbReference type="PANTHER" id="PTHR46780">
    <property type="entry name" value="PROTEIN EVA-1"/>
    <property type="match status" value="1"/>
</dbReference>
<comment type="caution">
    <text evidence="1">The sequence shown here is derived from an EMBL/GenBank/DDBJ whole genome shotgun (WGS) entry which is preliminary data.</text>
</comment>
<evidence type="ECO:0008006" key="3">
    <source>
        <dbReference type="Google" id="ProtNLM"/>
    </source>
</evidence>
<protein>
    <recommendedName>
        <fullName evidence="3">CUB domain-containing protein</fullName>
    </recommendedName>
</protein>
<keyword evidence="2" id="KW-1185">Reference proteome</keyword>
<organism evidence="1 2">
    <name type="scientific">Ridgeia piscesae</name>
    <name type="common">Tubeworm</name>
    <dbReference type="NCBI Taxonomy" id="27915"/>
    <lineage>
        <taxon>Eukaryota</taxon>
        <taxon>Metazoa</taxon>
        <taxon>Spiralia</taxon>
        <taxon>Lophotrochozoa</taxon>
        <taxon>Annelida</taxon>
        <taxon>Polychaeta</taxon>
        <taxon>Sedentaria</taxon>
        <taxon>Canalipalpata</taxon>
        <taxon>Sabellida</taxon>
        <taxon>Siboglinidae</taxon>
        <taxon>Ridgeia</taxon>
    </lineage>
</organism>
<dbReference type="Gene3D" id="2.60.120.740">
    <property type="match status" value="1"/>
</dbReference>
<dbReference type="InterPro" id="IPR035914">
    <property type="entry name" value="Sperma_CUB_dom_sf"/>
</dbReference>
<dbReference type="Proteomes" id="UP001209878">
    <property type="component" value="Unassembled WGS sequence"/>
</dbReference>
<proteinExistence type="predicted"/>
<evidence type="ECO:0000313" key="1">
    <source>
        <dbReference type="EMBL" id="KAK2191029.1"/>
    </source>
</evidence>
<accession>A0AAD9PA93</accession>
<dbReference type="EMBL" id="JAODUO010000062">
    <property type="protein sequence ID" value="KAK2191029.1"/>
    <property type="molecule type" value="Genomic_DNA"/>
</dbReference>
<evidence type="ECO:0000313" key="2">
    <source>
        <dbReference type="Proteomes" id="UP001209878"/>
    </source>
</evidence>
<reference evidence="1" key="1">
    <citation type="journal article" date="2023" name="Mol. Biol. Evol.">
        <title>Third-Generation Sequencing Reveals the Adaptive Role of the Epigenome in Three Deep-Sea Polychaetes.</title>
        <authorList>
            <person name="Perez M."/>
            <person name="Aroh O."/>
            <person name="Sun Y."/>
            <person name="Lan Y."/>
            <person name="Juniper S.K."/>
            <person name="Young C.R."/>
            <person name="Angers B."/>
            <person name="Qian P.Y."/>
        </authorList>
    </citation>
    <scope>NUCLEOTIDE SEQUENCE</scope>
    <source>
        <strain evidence="1">R07B-5</strain>
    </source>
</reference>
<gene>
    <name evidence="1" type="ORF">NP493_62g04026</name>
</gene>
<dbReference type="InterPro" id="IPR043159">
    <property type="entry name" value="Lectin_gal-bd_sf"/>
</dbReference>
<sequence length="225" mass="25086">MKSAHYGRMRTGRCLITNYQVGCSADVLPHVDGRCSGHRRCTVTVPDSELFSVQPCRKDLVAYFEASYTCVEVSRQSGGCGHPVYLTESARFIPSSLITASIDDESDRCHWLLAVAKGQRIRLTVFDFALWKGNVGDSWKTTDACPVYAMLKESSGVRRVSLCGRGRRERIVYNSSTQYLQVAIVGRRDHNVNFMFKFEGGRVLMTSSYREGASSSIQNCPSSNL</sequence>
<dbReference type="SUPFAM" id="SSF49854">
    <property type="entry name" value="Spermadhesin, CUB domain"/>
    <property type="match status" value="1"/>
</dbReference>
<name>A0AAD9PA93_RIDPI</name>